<dbReference type="Proteomes" id="UP000823749">
    <property type="component" value="Chromosome 5"/>
</dbReference>
<comment type="caution">
    <text evidence="1">The sequence shown here is derived from an EMBL/GenBank/DDBJ whole genome shotgun (WGS) entry which is preliminary data.</text>
</comment>
<keyword evidence="2" id="KW-1185">Reference proteome</keyword>
<name>A0AAV6K5W6_9ERIC</name>
<gene>
    <name evidence="1" type="ORF">RHGRI_013464</name>
</gene>
<reference evidence="1" key="1">
    <citation type="submission" date="2020-08" db="EMBL/GenBank/DDBJ databases">
        <title>Plant Genome Project.</title>
        <authorList>
            <person name="Zhang R.-G."/>
        </authorList>
    </citation>
    <scope>NUCLEOTIDE SEQUENCE</scope>
    <source>
        <strain evidence="1">WSP0</strain>
        <tissue evidence="1">Leaf</tissue>
    </source>
</reference>
<evidence type="ECO:0000313" key="1">
    <source>
        <dbReference type="EMBL" id="KAG5547781.1"/>
    </source>
</evidence>
<evidence type="ECO:0008006" key="3">
    <source>
        <dbReference type="Google" id="ProtNLM"/>
    </source>
</evidence>
<accession>A0AAV6K5W6</accession>
<sequence length="91" mass="9806">MCFLFFLSKHISLMAITKALVASLVLSLLVLDLVQPLQTNQVIAAELVLVGANCRRGQICARGRAGRAARGASVFLLAPRAIWRHVLATPP</sequence>
<evidence type="ECO:0000313" key="2">
    <source>
        <dbReference type="Proteomes" id="UP000823749"/>
    </source>
</evidence>
<organism evidence="1 2">
    <name type="scientific">Rhododendron griersonianum</name>
    <dbReference type="NCBI Taxonomy" id="479676"/>
    <lineage>
        <taxon>Eukaryota</taxon>
        <taxon>Viridiplantae</taxon>
        <taxon>Streptophyta</taxon>
        <taxon>Embryophyta</taxon>
        <taxon>Tracheophyta</taxon>
        <taxon>Spermatophyta</taxon>
        <taxon>Magnoliopsida</taxon>
        <taxon>eudicotyledons</taxon>
        <taxon>Gunneridae</taxon>
        <taxon>Pentapetalae</taxon>
        <taxon>asterids</taxon>
        <taxon>Ericales</taxon>
        <taxon>Ericaceae</taxon>
        <taxon>Ericoideae</taxon>
        <taxon>Rhodoreae</taxon>
        <taxon>Rhododendron</taxon>
    </lineage>
</organism>
<proteinExistence type="predicted"/>
<dbReference type="AlphaFoldDB" id="A0AAV6K5W6"/>
<dbReference type="EMBL" id="JACTNZ010000005">
    <property type="protein sequence ID" value="KAG5547781.1"/>
    <property type="molecule type" value="Genomic_DNA"/>
</dbReference>
<protein>
    <recommendedName>
        <fullName evidence="3">Secreted protein</fullName>
    </recommendedName>
</protein>